<evidence type="ECO:0000256" key="1">
    <source>
        <dbReference type="ARBA" id="ARBA00008777"/>
    </source>
</evidence>
<gene>
    <name evidence="8" type="ORF">C4561_02120</name>
</gene>
<protein>
    <recommendedName>
        <fullName evidence="4 6">50S ribosomal protein L17</fullName>
    </recommendedName>
</protein>
<evidence type="ECO:0000256" key="2">
    <source>
        <dbReference type="ARBA" id="ARBA00022980"/>
    </source>
</evidence>
<dbReference type="GO" id="GO:0022625">
    <property type="term" value="C:cytosolic large ribosomal subunit"/>
    <property type="evidence" value="ECO:0007669"/>
    <property type="project" value="TreeGrafter"/>
</dbReference>
<dbReference type="NCBIfam" id="TIGR00059">
    <property type="entry name" value="L17"/>
    <property type="match status" value="1"/>
</dbReference>
<dbReference type="Gene3D" id="3.90.1030.10">
    <property type="entry name" value="Ribosomal protein L17"/>
    <property type="match status" value="1"/>
</dbReference>
<proteinExistence type="inferred from homology"/>
<dbReference type="SUPFAM" id="SSF64263">
    <property type="entry name" value="Prokaryotic ribosomal protein L17"/>
    <property type="match status" value="1"/>
</dbReference>
<name>A0A3A4ZE39_UNCKA</name>
<dbReference type="Proteomes" id="UP000265540">
    <property type="component" value="Unassembled WGS sequence"/>
</dbReference>
<dbReference type="PANTHER" id="PTHR14413">
    <property type="entry name" value="RIBOSOMAL PROTEIN L17"/>
    <property type="match status" value="1"/>
</dbReference>
<organism evidence="8 9">
    <name type="scientific">candidate division WWE3 bacterium</name>
    <dbReference type="NCBI Taxonomy" id="2053526"/>
    <lineage>
        <taxon>Bacteria</taxon>
        <taxon>Katanobacteria</taxon>
    </lineage>
</organism>
<dbReference type="GO" id="GO:0003735">
    <property type="term" value="F:structural constituent of ribosome"/>
    <property type="evidence" value="ECO:0007669"/>
    <property type="project" value="InterPro"/>
</dbReference>
<dbReference type="InterPro" id="IPR000456">
    <property type="entry name" value="Ribosomal_bL17"/>
</dbReference>
<evidence type="ECO:0000256" key="6">
    <source>
        <dbReference type="RuleBase" id="RU000661"/>
    </source>
</evidence>
<evidence type="ECO:0000256" key="7">
    <source>
        <dbReference type="SAM" id="MobiDB-lite"/>
    </source>
</evidence>
<feature type="region of interest" description="Disordered" evidence="7">
    <location>
        <begin position="127"/>
        <end position="154"/>
    </location>
</feature>
<dbReference type="InterPro" id="IPR036373">
    <property type="entry name" value="Ribosomal_bL17_sf"/>
</dbReference>
<evidence type="ECO:0000256" key="5">
    <source>
        <dbReference type="RuleBase" id="RU000660"/>
    </source>
</evidence>
<dbReference type="GO" id="GO:0006412">
    <property type="term" value="P:translation"/>
    <property type="evidence" value="ECO:0007669"/>
    <property type="project" value="InterPro"/>
</dbReference>
<keyword evidence="3 5" id="KW-0687">Ribonucleoprotein</keyword>
<feature type="compositionally biased region" description="Basic and acidic residues" evidence="7">
    <location>
        <begin position="138"/>
        <end position="154"/>
    </location>
</feature>
<comment type="similarity">
    <text evidence="1 5">Belongs to the bacterial ribosomal protein bL17 family.</text>
</comment>
<reference evidence="8 9" key="1">
    <citation type="journal article" date="2017" name="ISME J.">
        <title>Energy and carbon metabolisms in a deep terrestrial subsurface fluid microbial community.</title>
        <authorList>
            <person name="Momper L."/>
            <person name="Jungbluth S.P."/>
            <person name="Lee M.D."/>
            <person name="Amend J.P."/>
        </authorList>
    </citation>
    <scope>NUCLEOTIDE SEQUENCE [LARGE SCALE GENOMIC DNA]</scope>
    <source>
        <strain evidence="8">SURF_46</strain>
    </source>
</reference>
<keyword evidence="2 5" id="KW-0689">Ribosomal protein</keyword>
<evidence type="ECO:0000313" key="9">
    <source>
        <dbReference type="Proteomes" id="UP000265540"/>
    </source>
</evidence>
<dbReference type="PANTHER" id="PTHR14413:SF16">
    <property type="entry name" value="LARGE RIBOSOMAL SUBUNIT PROTEIN BL17M"/>
    <property type="match status" value="1"/>
</dbReference>
<accession>A0A3A4ZE39</accession>
<dbReference type="Pfam" id="PF01196">
    <property type="entry name" value="Ribosomal_L17"/>
    <property type="match status" value="1"/>
</dbReference>
<evidence type="ECO:0000256" key="3">
    <source>
        <dbReference type="ARBA" id="ARBA00023274"/>
    </source>
</evidence>
<evidence type="ECO:0000256" key="4">
    <source>
        <dbReference type="ARBA" id="ARBA00035494"/>
    </source>
</evidence>
<evidence type="ECO:0000313" key="8">
    <source>
        <dbReference type="EMBL" id="RJR27469.1"/>
    </source>
</evidence>
<sequence>MRHRVNKKRINRDKDHMRSLLMNLSTELIIHEKVETTLAKAKLLKPHIEKMITYAGKAQKTDDKIKKYNVVRNLNRKLGESEAIKKLVNDIAARFQGTPGGYTRIVKVGNRQGDNALLARIEFTKDATPKAAKSKQKKNVEEKEVKNSESQDAE</sequence>
<dbReference type="EMBL" id="QZJF01000011">
    <property type="protein sequence ID" value="RJR27469.1"/>
    <property type="molecule type" value="Genomic_DNA"/>
</dbReference>
<dbReference type="AlphaFoldDB" id="A0A3A4ZE39"/>
<comment type="caution">
    <text evidence="8">The sequence shown here is derived from an EMBL/GenBank/DDBJ whole genome shotgun (WGS) entry which is preliminary data.</text>
</comment>